<proteinExistence type="predicted"/>
<gene>
    <name evidence="1" type="ORF">BV22DRAFT_323136</name>
</gene>
<accession>A0ACB8BMT9</accession>
<dbReference type="Proteomes" id="UP000790709">
    <property type="component" value="Unassembled WGS sequence"/>
</dbReference>
<evidence type="ECO:0000313" key="2">
    <source>
        <dbReference type="Proteomes" id="UP000790709"/>
    </source>
</evidence>
<sequence length="598" mass="67411">MYLLNTETLKLEEPQRTPTYAILSHVWGEEEVTFRDINKPSPEQFKGYTKIEHCCAQALADGYKYLWIDTCCIDKRSSAELSEAINSMYRWYAEAQICYAYLEDVPSDEDPADENSRFRNSKWFSRGWTLQEGIAPRRIVFLAGDWVKIGSKAGLISVIASITGVDEGVLSGELPLAEVSIARKMSWASRRQTTRVEDRAYSLMGIFGVHMPLLYGEGENAFIRLQHEIMRASNDQSIFAWTSTGAKIQWSLASALFAPSPDNFQHSTTIDRIPSTAFTRLFASTYKNARHKSDFSLTNSGVQISMPIRANPWSVGYTAALACSDEGRLVGIHLSCKDGLFRRVFLQHVLKISGPYDDFVATDMTISATADNGSNPPPRPFPRVSQYESEYLFDDVKEAFVRVLRVEDTQAAQEGFVLSQCSLGDGISDATPDREYKWTPGCPYVFFYQNRASREEFCVTIGWRSNRSCVHIDLSRLGLYELHGNESRCNNSDIHPGEWAFKPLRGEMRVTVTTTLGLGALQWDRTWQLIVSISVDRPKCVAVHRPVEQVSELGPVRTQRVRNRAVSHTVSLDTRRSRKRKMKTAGAGALERLETPVA</sequence>
<keyword evidence="2" id="KW-1185">Reference proteome</keyword>
<protein>
    <submittedName>
        <fullName evidence="1">HET-domain-containing protein</fullName>
    </submittedName>
</protein>
<name>A0ACB8BMT9_9AGAM</name>
<reference evidence="1" key="1">
    <citation type="journal article" date="2021" name="New Phytol.">
        <title>Evolutionary innovations through gain and loss of genes in the ectomycorrhizal Boletales.</title>
        <authorList>
            <person name="Wu G."/>
            <person name="Miyauchi S."/>
            <person name="Morin E."/>
            <person name="Kuo A."/>
            <person name="Drula E."/>
            <person name="Varga T."/>
            <person name="Kohler A."/>
            <person name="Feng B."/>
            <person name="Cao Y."/>
            <person name="Lipzen A."/>
            <person name="Daum C."/>
            <person name="Hundley H."/>
            <person name="Pangilinan J."/>
            <person name="Johnson J."/>
            <person name="Barry K."/>
            <person name="LaButti K."/>
            <person name="Ng V."/>
            <person name="Ahrendt S."/>
            <person name="Min B."/>
            <person name="Choi I.G."/>
            <person name="Park H."/>
            <person name="Plett J.M."/>
            <person name="Magnuson J."/>
            <person name="Spatafora J.W."/>
            <person name="Nagy L.G."/>
            <person name="Henrissat B."/>
            <person name="Grigoriev I.V."/>
            <person name="Yang Z.L."/>
            <person name="Xu J."/>
            <person name="Martin F.M."/>
        </authorList>
    </citation>
    <scope>NUCLEOTIDE SEQUENCE</scope>
    <source>
        <strain evidence="1">KUC20120723A-06</strain>
    </source>
</reference>
<dbReference type="EMBL" id="MU266376">
    <property type="protein sequence ID" value="KAH7926816.1"/>
    <property type="molecule type" value="Genomic_DNA"/>
</dbReference>
<comment type="caution">
    <text evidence="1">The sequence shown here is derived from an EMBL/GenBank/DDBJ whole genome shotgun (WGS) entry which is preliminary data.</text>
</comment>
<evidence type="ECO:0000313" key="1">
    <source>
        <dbReference type="EMBL" id="KAH7926816.1"/>
    </source>
</evidence>
<organism evidence="1 2">
    <name type="scientific">Leucogyrophana mollusca</name>
    <dbReference type="NCBI Taxonomy" id="85980"/>
    <lineage>
        <taxon>Eukaryota</taxon>
        <taxon>Fungi</taxon>
        <taxon>Dikarya</taxon>
        <taxon>Basidiomycota</taxon>
        <taxon>Agaricomycotina</taxon>
        <taxon>Agaricomycetes</taxon>
        <taxon>Agaricomycetidae</taxon>
        <taxon>Boletales</taxon>
        <taxon>Boletales incertae sedis</taxon>
        <taxon>Leucogyrophana</taxon>
    </lineage>
</organism>